<protein>
    <submittedName>
        <fullName evidence="1">Uncharacterized protein</fullName>
    </submittedName>
</protein>
<evidence type="ECO:0000313" key="2">
    <source>
        <dbReference type="Proteomes" id="UP000316759"/>
    </source>
</evidence>
<dbReference type="AlphaFoldDB" id="A0A504YX30"/>
<evidence type="ECO:0000313" key="1">
    <source>
        <dbReference type="EMBL" id="TPP62120.1"/>
    </source>
</evidence>
<sequence>MSCIEQTYQPRFNCDDLLRDDEFPLESHSRPWNGTHWKVWRNLTQDYIGVRSEAVNQCTQTDPCIWDEEQLEVLRCCKIEMGKYIKQLESLCEEQKERIDVLNRRCIAHNILVAKLSRLKPMKHDKSTGTENVESESTTKTPIEDITSQTLREKLLKMRCLLKTSESSNRELQVKLNETQGKMENLKTFYDDKVKLLAADLSYTRKQLKMKEMSYREVYKLMSQLREHLHRSSYPHAHDGQKQWCHGFVQSSCSQVRVEDQQSHQETSSLHGTAM</sequence>
<name>A0A504YX30_FASGI</name>
<dbReference type="OrthoDB" id="10450977at2759"/>
<reference evidence="1 2" key="1">
    <citation type="submission" date="2019-04" db="EMBL/GenBank/DDBJ databases">
        <title>Annotation for the trematode Fasciola gigantica.</title>
        <authorList>
            <person name="Choi Y.-J."/>
        </authorList>
    </citation>
    <scope>NUCLEOTIDE SEQUENCE [LARGE SCALE GENOMIC DNA]</scope>
    <source>
        <strain evidence="1">Uganda_cow_1</strain>
    </source>
</reference>
<organism evidence="1 2">
    <name type="scientific">Fasciola gigantica</name>
    <name type="common">Giant liver fluke</name>
    <dbReference type="NCBI Taxonomy" id="46835"/>
    <lineage>
        <taxon>Eukaryota</taxon>
        <taxon>Metazoa</taxon>
        <taxon>Spiralia</taxon>
        <taxon>Lophotrochozoa</taxon>
        <taxon>Platyhelminthes</taxon>
        <taxon>Trematoda</taxon>
        <taxon>Digenea</taxon>
        <taxon>Plagiorchiida</taxon>
        <taxon>Echinostomata</taxon>
        <taxon>Echinostomatoidea</taxon>
        <taxon>Fasciolidae</taxon>
        <taxon>Fasciola</taxon>
    </lineage>
</organism>
<proteinExistence type="predicted"/>
<accession>A0A504YX30</accession>
<comment type="caution">
    <text evidence="1">The sequence shown here is derived from an EMBL/GenBank/DDBJ whole genome shotgun (WGS) entry which is preliminary data.</text>
</comment>
<dbReference type="EMBL" id="SUNJ01007290">
    <property type="protein sequence ID" value="TPP62120.1"/>
    <property type="molecule type" value="Genomic_DNA"/>
</dbReference>
<dbReference type="Proteomes" id="UP000316759">
    <property type="component" value="Unassembled WGS sequence"/>
</dbReference>
<gene>
    <name evidence="1" type="ORF">FGIG_10615</name>
</gene>
<keyword evidence="2" id="KW-1185">Reference proteome</keyword>